<evidence type="ECO:0000313" key="1">
    <source>
        <dbReference type="EMBL" id="KAJ3519670.1"/>
    </source>
</evidence>
<protein>
    <submittedName>
        <fullName evidence="1">Uncharacterized protein</fullName>
    </submittedName>
</protein>
<organism evidence="1 2">
    <name type="scientific">Fusarium decemcellulare</name>
    <dbReference type="NCBI Taxonomy" id="57161"/>
    <lineage>
        <taxon>Eukaryota</taxon>
        <taxon>Fungi</taxon>
        <taxon>Dikarya</taxon>
        <taxon>Ascomycota</taxon>
        <taxon>Pezizomycotina</taxon>
        <taxon>Sordariomycetes</taxon>
        <taxon>Hypocreomycetidae</taxon>
        <taxon>Hypocreales</taxon>
        <taxon>Nectriaceae</taxon>
        <taxon>Fusarium</taxon>
        <taxon>Fusarium decemcellulare species complex</taxon>
    </lineage>
</organism>
<sequence>MLYNSLKKGGRWYAYEHVRVERGRFFLSAFQWLTNLVWSQAMGSCRICRNTGKTLIEAGPWEKIDLAHPDDEARFALLPHVLGTLTK</sequence>
<keyword evidence="2" id="KW-1185">Reference proteome</keyword>
<accession>A0ACC1RL35</accession>
<reference evidence="1" key="1">
    <citation type="submission" date="2022-08" db="EMBL/GenBank/DDBJ databases">
        <title>Genome Sequence of Fusarium decemcellulare.</title>
        <authorList>
            <person name="Buettner E."/>
        </authorList>
    </citation>
    <scope>NUCLEOTIDE SEQUENCE</scope>
    <source>
        <strain evidence="1">Babe19</strain>
    </source>
</reference>
<gene>
    <name evidence="1" type="ORF">NM208_g14029</name>
</gene>
<name>A0ACC1RL35_9HYPO</name>
<proteinExistence type="predicted"/>
<dbReference type="Proteomes" id="UP001148629">
    <property type="component" value="Unassembled WGS sequence"/>
</dbReference>
<comment type="caution">
    <text evidence="1">The sequence shown here is derived from an EMBL/GenBank/DDBJ whole genome shotgun (WGS) entry which is preliminary data.</text>
</comment>
<evidence type="ECO:0000313" key="2">
    <source>
        <dbReference type="Proteomes" id="UP001148629"/>
    </source>
</evidence>
<dbReference type="EMBL" id="JANRMS010003090">
    <property type="protein sequence ID" value="KAJ3519670.1"/>
    <property type="molecule type" value="Genomic_DNA"/>
</dbReference>